<dbReference type="GO" id="GO:0061908">
    <property type="term" value="C:phagophore"/>
    <property type="evidence" value="ECO:0007669"/>
    <property type="project" value="TreeGrafter"/>
</dbReference>
<dbReference type="GO" id="GO:0000045">
    <property type="term" value="P:autophagosome assembly"/>
    <property type="evidence" value="ECO:0007669"/>
    <property type="project" value="TreeGrafter"/>
</dbReference>
<evidence type="ECO:0000313" key="12">
    <source>
        <dbReference type="EMBL" id="CAD1835608.1"/>
    </source>
</evidence>
<dbReference type="GO" id="GO:0000422">
    <property type="term" value="P:autophagy of mitochondrion"/>
    <property type="evidence" value="ECO:0007669"/>
    <property type="project" value="TreeGrafter"/>
</dbReference>
<evidence type="ECO:0000256" key="8">
    <source>
        <dbReference type="ARBA" id="ARBA00023055"/>
    </source>
</evidence>
<dbReference type="GO" id="GO:0032266">
    <property type="term" value="F:phosphatidylinositol-3-phosphate binding"/>
    <property type="evidence" value="ECO:0007669"/>
    <property type="project" value="TreeGrafter"/>
</dbReference>
<dbReference type="GO" id="GO:0043495">
    <property type="term" value="F:protein-membrane adaptor activity"/>
    <property type="evidence" value="ECO:0007669"/>
    <property type="project" value="TreeGrafter"/>
</dbReference>
<comment type="catalytic activity">
    <reaction evidence="11">
        <text>a 1,2-diacyl-sn-glycero-3-phosphoethanolamine(in) = a 1,2-diacyl-sn-glycero-3-phosphoethanolamine(out)</text>
        <dbReference type="Rhea" id="RHEA:38895"/>
        <dbReference type="ChEBI" id="CHEBI:64612"/>
    </reaction>
</comment>
<comment type="subcellular location">
    <subcellularLocation>
        <location evidence="1">Endoplasmic reticulum membrane</location>
        <topology evidence="1">Peripheral membrane protein</topology>
    </subcellularLocation>
    <subcellularLocation>
        <location evidence="2">Preautophagosomal structure membrane</location>
        <topology evidence="2">Peripheral membrane protein</topology>
    </subcellularLocation>
</comment>
<dbReference type="GO" id="GO:0005789">
    <property type="term" value="C:endoplasmic reticulum membrane"/>
    <property type="evidence" value="ECO:0007669"/>
    <property type="project" value="UniProtKB-SubCell"/>
</dbReference>
<evidence type="ECO:0000256" key="3">
    <source>
        <dbReference type="ARBA" id="ARBA00009714"/>
    </source>
</evidence>
<evidence type="ECO:0000256" key="5">
    <source>
        <dbReference type="ARBA" id="ARBA00022448"/>
    </source>
</evidence>
<comment type="similarity">
    <text evidence="3">Belongs to the ATG2 family.</text>
</comment>
<keyword evidence="6" id="KW-0256">Endoplasmic reticulum</keyword>
<dbReference type="InterPro" id="IPR026849">
    <property type="entry name" value="ATG2"/>
</dbReference>
<evidence type="ECO:0000256" key="7">
    <source>
        <dbReference type="ARBA" id="ARBA00023006"/>
    </source>
</evidence>
<dbReference type="EMBL" id="LR862153">
    <property type="protein sequence ID" value="CAD1835608.1"/>
    <property type="molecule type" value="Genomic_DNA"/>
</dbReference>
<dbReference type="PANTHER" id="PTHR13190:SF1">
    <property type="entry name" value="AUTOPHAGY-RELATED 2, ISOFORM A"/>
    <property type="match status" value="1"/>
</dbReference>
<dbReference type="PANTHER" id="PTHR13190">
    <property type="entry name" value="AUTOPHAGY-RELATED 2, ISOFORM A"/>
    <property type="match status" value="1"/>
</dbReference>
<organism evidence="12">
    <name type="scientific">Ananas comosus var. bracteatus</name>
    <name type="common">red pineapple</name>
    <dbReference type="NCBI Taxonomy" id="296719"/>
    <lineage>
        <taxon>Eukaryota</taxon>
        <taxon>Viridiplantae</taxon>
        <taxon>Streptophyta</taxon>
        <taxon>Embryophyta</taxon>
        <taxon>Tracheophyta</taxon>
        <taxon>Spermatophyta</taxon>
        <taxon>Magnoliopsida</taxon>
        <taxon>Liliopsida</taxon>
        <taxon>Poales</taxon>
        <taxon>Bromeliaceae</taxon>
        <taxon>Bromelioideae</taxon>
        <taxon>Ananas</taxon>
    </lineage>
</organism>
<evidence type="ECO:0000256" key="10">
    <source>
        <dbReference type="ARBA" id="ARBA00024479"/>
    </source>
</evidence>
<comment type="catalytic activity">
    <reaction evidence="10">
        <text>a 1,2-diacyl-sn-glycero-3-phospho-L-serine(in) = a 1,2-diacyl-sn-glycero-3-phospho-L-serine(out)</text>
        <dbReference type="Rhea" id="RHEA:38663"/>
        <dbReference type="ChEBI" id="CHEBI:57262"/>
    </reaction>
</comment>
<evidence type="ECO:0000256" key="9">
    <source>
        <dbReference type="ARBA" id="ARBA00023136"/>
    </source>
</evidence>
<keyword evidence="9" id="KW-0472">Membrane</keyword>
<evidence type="ECO:0000256" key="11">
    <source>
        <dbReference type="ARBA" id="ARBA00024615"/>
    </source>
</evidence>
<dbReference type="GO" id="GO:0034045">
    <property type="term" value="C:phagophore assembly site membrane"/>
    <property type="evidence" value="ECO:0007669"/>
    <property type="project" value="UniProtKB-SubCell"/>
</dbReference>
<protein>
    <recommendedName>
        <fullName evidence="4">Autophagy-related protein 2</fullName>
    </recommendedName>
</protein>
<gene>
    <name evidence="12" type="ORF">CB5_LOCUS18819</name>
</gene>
<dbReference type="GO" id="GO:0061709">
    <property type="term" value="P:reticulophagy"/>
    <property type="evidence" value="ECO:0007669"/>
    <property type="project" value="TreeGrafter"/>
</dbReference>
<reference evidence="12" key="1">
    <citation type="submission" date="2020-07" db="EMBL/GenBank/DDBJ databases">
        <authorList>
            <person name="Lin J."/>
        </authorList>
    </citation>
    <scope>NUCLEOTIDE SEQUENCE</scope>
</reference>
<sequence length="181" mass="19559">MLLNSNNSIDQFFECFEEMRSSQMNSGNSGIWNWTCYVFNAITFASSLTSGSDQIPGGIFIYAYESLSDGLGRSASALFGTPLKVYQHGAGARSALTSAFRAAPAAAIAPVSASARAVHCALLGLRNRLVGKDRLTRFQQNADLYSYVQCAVLSVNYEETLIGCYIHVGNEKQDAGLLNPH</sequence>
<keyword evidence="5" id="KW-0813">Transport</keyword>
<dbReference type="GO" id="GO:0061723">
    <property type="term" value="P:glycophagy"/>
    <property type="evidence" value="ECO:0007669"/>
    <property type="project" value="TreeGrafter"/>
</dbReference>
<accession>A0A6V7PY30</accession>
<evidence type="ECO:0000256" key="1">
    <source>
        <dbReference type="ARBA" id="ARBA00004406"/>
    </source>
</evidence>
<evidence type="ECO:0000256" key="2">
    <source>
        <dbReference type="ARBA" id="ARBA00004623"/>
    </source>
</evidence>
<name>A0A6V7PY30_ANACO</name>
<evidence type="ECO:0000256" key="4">
    <source>
        <dbReference type="ARBA" id="ARBA00018070"/>
    </source>
</evidence>
<dbReference type="GO" id="GO:0006869">
    <property type="term" value="P:lipid transport"/>
    <property type="evidence" value="ECO:0007669"/>
    <property type="project" value="UniProtKB-KW"/>
</dbReference>
<evidence type="ECO:0000256" key="6">
    <source>
        <dbReference type="ARBA" id="ARBA00022824"/>
    </source>
</evidence>
<proteinExistence type="inferred from homology"/>
<keyword evidence="8" id="KW-0445">Lipid transport</keyword>
<dbReference type="AlphaFoldDB" id="A0A6V7PY30"/>
<dbReference type="GO" id="GO:0034727">
    <property type="term" value="P:piecemeal microautophagy of the nucleus"/>
    <property type="evidence" value="ECO:0007669"/>
    <property type="project" value="TreeGrafter"/>
</dbReference>
<keyword evidence="7" id="KW-0072">Autophagy</keyword>